<proteinExistence type="predicted"/>
<feature type="compositionally biased region" description="Polar residues" evidence="1">
    <location>
        <begin position="62"/>
        <end position="74"/>
    </location>
</feature>
<reference evidence="2" key="1">
    <citation type="submission" date="2023-06" db="EMBL/GenBank/DDBJ databases">
        <authorList>
            <person name="Delattre M."/>
        </authorList>
    </citation>
    <scope>NUCLEOTIDE SEQUENCE</scope>
    <source>
        <strain evidence="2">AF72</strain>
    </source>
</reference>
<sequence length="90" mass="10112">MGLPTASQVVAKPVGKETREKRMEKCDLKKLEVVVERHKKNRETLMASRVQPKKKGPPFKCPQSSDNPGESSGTEQEKKPWWKCGCCTIA</sequence>
<dbReference type="EMBL" id="CATQJA010002321">
    <property type="protein sequence ID" value="CAJ0570464.1"/>
    <property type="molecule type" value="Genomic_DNA"/>
</dbReference>
<feature type="region of interest" description="Disordered" evidence="1">
    <location>
        <begin position="1"/>
        <end position="22"/>
    </location>
</feature>
<feature type="region of interest" description="Disordered" evidence="1">
    <location>
        <begin position="41"/>
        <end position="79"/>
    </location>
</feature>
<feature type="non-terminal residue" evidence="2">
    <location>
        <position position="90"/>
    </location>
</feature>
<name>A0AA36CK04_9BILA</name>
<evidence type="ECO:0000313" key="3">
    <source>
        <dbReference type="Proteomes" id="UP001177023"/>
    </source>
</evidence>
<protein>
    <submittedName>
        <fullName evidence="2">Uncharacterized protein</fullName>
    </submittedName>
</protein>
<gene>
    <name evidence="2" type="ORF">MSPICULIGERA_LOCUS8903</name>
</gene>
<comment type="caution">
    <text evidence="2">The sequence shown here is derived from an EMBL/GenBank/DDBJ whole genome shotgun (WGS) entry which is preliminary data.</text>
</comment>
<dbReference type="Proteomes" id="UP001177023">
    <property type="component" value="Unassembled WGS sequence"/>
</dbReference>
<accession>A0AA36CK04</accession>
<dbReference type="AlphaFoldDB" id="A0AA36CK04"/>
<evidence type="ECO:0000256" key="1">
    <source>
        <dbReference type="SAM" id="MobiDB-lite"/>
    </source>
</evidence>
<organism evidence="2 3">
    <name type="scientific">Mesorhabditis spiculigera</name>
    <dbReference type="NCBI Taxonomy" id="96644"/>
    <lineage>
        <taxon>Eukaryota</taxon>
        <taxon>Metazoa</taxon>
        <taxon>Ecdysozoa</taxon>
        <taxon>Nematoda</taxon>
        <taxon>Chromadorea</taxon>
        <taxon>Rhabditida</taxon>
        <taxon>Rhabditina</taxon>
        <taxon>Rhabditomorpha</taxon>
        <taxon>Rhabditoidea</taxon>
        <taxon>Rhabditidae</taxon>
        <taxon>Mesorhabditinae</taxon>
        <taxon>Mesorhabditis</taxon>
    </lineage>
</organism>
<evidence type="ECO:0000313" key="2">
    <source>
        <dbReference type="EMBL" id="CAJ0570464.1"/>
    </source>
</evidence>
<keyword evidence="3" id="KW-1185">Reference proteome</keyword>